<dbReference type="Pfam" id="PF12729">
    <property type="entry name" value="4HB_MCP_1"/>
    <property type="match status" value="1"/>
</dbReference>
<dbReference type="GO" id="GO:0007165">
    <property type="term" value="P:signal transduction"/>
    <property type="evidence" value="ECO:0007669"/>
    <property type="project" value="UniProtKB-KW"/>
</dbReference>
<evidence type="ECO:0000256" key="5">
    <source>
        <dbReference type="SAM" id="MobiDB-lite"/>
    </source>
</evidence>
<dbReference type="GO" id="GO:0004888">
    <property type="term" value="F:transmembrane signaling receptor activity"/>
    <property type="evidence" value="ECO:0007669"/>
    <property type="project" value="InterPro"/>
</dbReference>
<sequence>MLKKLRIGPKLLLAPSLVLLLLLLLSGAAYYGMVRQNASLENMVQVRAARLQAAADIAGDAKYAHASIYQLLASMAGSFSDDRIKAMTADIARKHEAIQARLTDLARVAEPAERKLIDASGAALAVYHKSVKDCIDLAQLDQSTATGAMQTAEKRFLTLNANLAQLATLERDLSTQAHGDAKDEFHELGMTMAALVLLSIVLSLGVTMLVRRAMLKDIQVISAVVGDLAEGRLTSVAANDGRDEIAEASRALDHTIATLNTTLRSITGSVRSIDTASKEIASGNLDLSARTEMQAGSLEETASAVETLTQAVKKNAESARLATGLAAEASQLAASGGAAVDRAVNTMESIRASSRKIVEIIGVIDGISFQTNILALNAAVEAARAGEQGRGFAVVASEVRTLAQRSASAAKEIKALIADSVAIIDNGSASVNEAGASMGSVVASVQQVNDIISRISVASDEQADGIVEVNRAVGQMDDMTQQNAALVEQAAAAAASLHEQTVNLARAISIFQIEGAEAEHAVETDGALPAAPVEEEASSFALPAERRGHDSPMRAARRALPDQSRNQHRKQDQQQDQLDRNQGRQARARGRRG</sequence>
<keyword evidence="2" id="KW-0488">Methylation</keyword>
<dbReference type="EMBL" id="CP051685">
    <property type="protein sequence ID" value="QJE00523.1"/>
    <property type="molecule type" value="Genomic_DNA"/>
</dbReference>
<dbReference type="GO" id="GO:0005886">
    <property type="term" value="C:plasma membrane"/>
    <property type="evidence" value="ECO:0007669"/>
    <property type="project" value="TreeGrafter"/>
</dbReference>
<dbReference type="FunFam" id="1.10.287.950:FF:000001">
    <property type="entry name" value="Methyl-accepting chemotaxis sensory transducer"/>
    <property type="match status" value="1"/>
</dbReference>
<dbReference type="SMART" id="SM00304">
    <property type="entry name" value="HAMP"/>
    <property type="match status" value="2"/>
</dbReference>
<dbReference type="AlphaFoldDB" id="A0A7Z2ZSH4"/>
<dbReference type="InterPro" id="IPR004090">
    <property type="entry name" value="Chemotax_Me-accpt_rcpt"/>
</dbReference>
<dbReference type="PROSITE" id="PS50111">
    <property type="entry name" value="CHEMOTAXIS_TRANSDUC_2"/>
    <property type="match status" value="1"/>
</dbReference>
<dbReference type="SUPFAM" id="SSF58104">
    <property type="entry name" value="Methyl-accepting chemotaxis protein (MCP) signaling domain"/>
    <property type="match status" value="1"/>
</dbReference>
<evidence type="ECO:0000256" key="2">
    <source>
        <dbReference type="ARBA" id="ARBA00022481"/>
    </source>
</evidence>
<gene>
    <name evidence="9" type="ORF">HH212_11235</name>
</gene>
<comment type="similarity">
    <text evidence="3">Belongs to the methyl-accepting chemotaxis (MCP) protein family.</text>
</comment>
<evidence type="ECO:0000256" key="1">
    <source>
        <dbReference type="ARBA" id="ARBA00004370"/>
    </source>
</evidence>
<feature type="compositionally biased region" description="Basic and acidic residues" evidence="5">
    <location>
        <begin position="569"/>
        <end position="582"/>
    </location>
</feature>
<keyword evidence="4" id="KW-0807">Transducer</keyword>
<dbReference type="KEGG" id="mfy:HH212_11235"/>
<feature type="domain" description="Methyl-accepting transducer" evidence="7">
    <location>
        <begin position="269"/>
        <end position="498"/>
    </location>
</feature>
<keyword evidence="6" id="KW-0472">Membrane</keyword>
<name>A0A7Z2ZSH4_9BURK</name>
<keyword evidence="6" id="KW-0812">Transmembrane</keyword>
<dbReference type="SMART" id="SM00283">
    <property type="entry name" value="MA"/>
    <property type="match status" value="1"/>
</dbReference>
<dbReference type="Proteomes" id="UP000502415">
    <property type="component" value="Chromosome"/>
</dbReference>
<evidence type="ECO:0000259" key="7">
    <source>
        <dbReference type="PROSITE" id="PS50111"/>
    </source>
</evidence>
<evidence type="ECO:0000313" key="10">
    <source>
        <dbReference type="Proteomes" id="UP000502415"/>
    </source>
</evidence>
<dbReference type="InterPro" id="IPR004089">
    <property type="entry name" value="MCPsignal_dom"/>
</dbReference>
<dbReference type="InterPro" id="IPR051310">
    <property type="entry name" value="MCP_chemotaxis"/>
</dbReference>
<dbReference type="RefSeq" id="WP_170202555.1">
    <property type="nucleotide sequence ID" value="NZ_CP051685.1"/>
</dbReference>
<dbReference type="PROSITE" id="PS50885">
    <property type="entry name" value="HAMP"/>
    <property type="match status" value="1"/>
</dbReference>
<evidence type="ECO:0000256" key="3">
    <source>
        <dbReference type="ARBA" id="ARBA00029447"/>
    </source>
</evidence>
<dbReference type="GO" id="GO:0006935">
    <property type="term" value="P:chemotaxis"/>
    <property type="evidence" value="ECO:0007669"/>
    <property type="project" value="InterPro"/>
</dbReference>
<dbReference type="PRINTS" id="PR00260">
    <property type="entry name" value="CHEMTRNSDUCR"/>
</dbReference>
<protein>
    <submittedName>
        <fullName evidence="9">HAMP domain-containing protein</fullName>
    </submittedName>
</protein>
<feature type="transmembrane region" description="Helical" evidence="6">
    <location>
        <begin position="188"/>
        <end position="210"/>
    </location>
</feature>
<evidence type="ECO:0000256" key="6">
    <source>
        <dbReference type="SAM" id="Phobius"/>
    </source>
</evidence>
<evidence type="ECO:0000259" key="8">
    <source>
        <dbReference type="PROSITE" id="PS50885"/>
    </source>
</evidence>
<keyword evidence="10" id="KW-1185">Reference proteome</keyword>
<feature type="domain" description="HAMP" evidence="8">
    <location>
        <begin position="212"/>
        <end position="264"/>
    </location>
</feature>
<dbReference type="PANTHER" id="PTHR43531">
    <property type="entry name" value="PROTEIN ICFG"/>
    <property type="match status" value="1"/>
</dbReference>
<evidence type="ECO:0000256" key="4">
    <source>
        <dbReference type="PROSITE-ProRule" id="PRU00284"/>
    </source>
</evidence>
<accession>A0A7Z2ZSH4</accession>
<proteinExistence type="inferred from homology"/>
<dbReference type="Pfam" id="PF00672">
    <property type="entry name" value="HAMP"/>
    <property type="match status" value="1"/>
</dbReference>
<feature type="region of interest" description="Disordered" evidence="5">
    <location>
        <begin position="532"/>
        <end position="593"/>
    </location>
</feature>
<dbReference type="Pfam" id="PF00015">
    <property type="entry name" value="MCPsignal"/>
    <property type="match status" value="1"/>
</dbReference>
<reference evidence="9 10" key="1">
    <citation type="submission" date="2020-04" db="EMBL/GenBank/DDBJ databases">
        <title>Genome sequencing of novel species.</title>
        <authorList>
            <person name="Heo J."/>
            <person name="Kim S.-J."/>
            <person name="Kim J.-S."/>
            <person name="Hong S.-B."/>
            <person name="Kwon S.-W."/>
        </authorList>
    </citation>
    <scope>NUCLEOTIDE SEQUENCE [LARGE SCALE GENOMIC DNA]</scope>
    <source>
        <strain evidence="9 10">GN2-R2</strain>
    </source>
</reference>
<comment type="subcellular location">
    <subcellularLocation>
        <location evidence="1">Membrane</location>
    </subcellularLocation>
</comment>
<dbReference type="PANTHER" id="PTHR43531:SF14">
    <property type="entry name" value="METHYL-ACCEPTING CHEMOTAXIS PROTEIN I-RELATED"/>
    <property type="match status" value="1"/>
</dbReference>
<dbReference type="Gene3D" id="1.10.287.950">
    <property type="entry name" value="Methyl-accepting chemotaxis protein"/>
    <property type="match status" value="1"/>
</dbReference>
<dbReference type="InterPro" id="IPR024478">
    <property type="entry name" value="HlyB_4HB_MCP"/>
</dbReference>
<dbReference type="InterPro" id="IPR003660">
    <property type="entry name" value="HAMP_dom"/>
</dbReference>
<keyword evidence="6" id="KW-1133">Transmembrane helix</keyword>
<organism evidence="9 10">
    <name type="scientific">Massilia forsythiae</name>
    <dbReference type="NCBI Taxonomy" id="2728020"/>
    <lineage>
        <taxon>Bacteria</taxon>
        <taxon>Pseudomonadati</taxon>
        <taxon>Pseudomonadota</taxon>
        <taxon>Betaproteobacteria</taxon>
        <taxon>Burkholderiales</taxon>
        <taxon>Oxalobacteraceae</taxon>
        <taxon>Telluria group</taxon>
        <taxon>Massilia</taxon>
    </lineage>
</organism>
<evidence type="ECO:0000313" key="9">
    <source>
        <dbReference type="EMBL" id="QJE00523.1"/>
    </source>
</evidence>